<organism evidence="1 2">
    <name type="scientific">Fusarium austroafricanum</name>
    <dbReference type="NCBI Taxonomy" id="2364996"/>
    <lineage>
        <taxon>Eukaryota</taxon>
        <taxon>Fungi</taxon>
        <taxon>Dikarya</taxon>
        <taxon>Ascomycota</taxon>
        <taxon>Pezizomycotina</taxon>
        <taxon>Sordariomycetes</taxon>
        <taxon>Hypocreomycetidae</taxon>
        <taxon>Hypocreales</taxon>
        <taxon>Nectriaceae</taxon>
        <taxon>Fusarium</taxon>
        <taxon>Fusarium concolor species complex</taxon>
    </lineage>
</organism>
<reference evidence="1" key="1">
    <citation type="submission" date="2020-01" db="EMBL/GenBank/DDBJ databases">
        <title>Identification and distribution of gene clusters putatively required for synthesis of sphingolipid metabolism inhibitors in phylogenetically diverse species of the filamentous fungus Fusarium.</title>
        <authorList>
            <person name="Kim H.-S."/>
            <person name="Busman M."/>
            <person name="Brown D.W."/>
            <person name="Divon H."/>
            <person name="Uhlig S."/>
            <person name="Proctor R.H."/>
        </authorList>
    </citation>
    <scope>NUCLEOTIDE SEQUENCE</scope>
    <source>
        <strain evidence="1">NRRL 53441</strain>
    </source>
</reference>
<evidence type="ECO:0000313" key="2">
    <source>
        <dbReference type="Proteomes" id="UP000605986"/>
    </source>
</evidence>
<dbReference type="EMBL" id="JAADJG010000509">
    <property type="protein sequence ID" value="KAF4445604.1"/>
    <property type="molecule type" value="Genomic_DNA"/>
</dbReference>
<dbReference type="AlphaFoldDB" id="A0A8H4NP12"/>
<gene>
    <name evidence="1" type="ORF">F53441_10668</name>
</gene>
<name>A0A8H4NP12_9HYPO</name>
<keyword evidence="2" id="KW-1185">Reference proteome</keyword>
<evidence type="ECO:0008006" key="3">
    <source>
        <dbReference type="Google" id="ProtNLM"/>
    </source>
</evidence>
<evidence type="ECO:0000313" key="1">
    <source>
        <dbReference type="EMBL" id="KAF4445604.1"/>
    </source>
</evidence>
<proteinExistence type="predicted"/>
<dbReference type="OrthoDB" id="3219396at2759"/>
<dbReference type="Proteomes" id="UP000605986">
    <property type="component" value="Unassembled WGS sequence"/>
</dbReference>
<accession>A0A8H4NP12</accession>
<sequence length="310" mass="35628">MMHLPYSSLYTARQTCRNLRSLTDDSTFKAFHLEILQNRAERFCITEAGWEQLRTIKQMLLRMSLCNTCSNVLDSGELHRRLTELWQPMDCTGCQKSHPALFFPQNQKDSSRSVCVGLLGHFAICEHLKVSAKMETSEGLVSTGSIRTVSCDDPEHRPVGYKAPKIWSMYKNYTPFIQLKHRYHFDGVGGVQSFPMLKLDTRQHTDMGPNSIGWLSNLSYESDTHPIFNSHTKGVLWCQNPSCGTGHDQRWLMMVEIFTRQTLDKWRLWDELRERGNGPSVIIPLTLEYQTFKDSAAWTTASVPGTPWLF</sequence>
<protein>
    <recommendedName>
        <fullName evidence="3">F-box domain-containing protein</fullName>
    </recommendedName>
</protein>
<comment type="caution">
    <text evidence="1">The sequence shown here is derived from an EMBL/GenBank/DDBJ whole genome shotgun (WGS) entry which is preliminary data.</text>
</comment>